<dbReference type="AlphaFoldDB" id="A0A6C0BJB6"/>
<evidence type="ECO:0008006" key="2">
    <source>
        <dbReference type="Google" id="ProtNLM"/>
    </source>
</evidence>
<reference evidence="1" key="1">
    <citation type="journal article" date="2020" name="Nature">
        <title>Giant virus diversity and host interactions through global metagenomics.</title>
        <authorList>
            <person name="Schulz F."/>
            <person name="Roux S."/>
            <person name="Paez-Espino D."/>
            <person name="Jungbluth S."/>
            <person name="Walsh D.A."/>
            <person name="Denef V.J."/>
            <person name="McMahon K.D."/>
            <person name="Konstantinidis K.T."/>
            <person name="Eloe-Fadrosh E.A."/>
            <person name="Kyrpides N.C."/>
            <person name="Woyke T."/>
        </authorList>
    </citation>
    <scope>NUCLEOTIDE SEQUENCE</scope>
    <source>
        <strain evidence="1">GVMAG-M-3300013006-15</strain>
    </source>
</reference>
<sequence>MEVSIFILCYNESVLLPHTIGYYRKKFPSCIITILDNFSSDNSVDIGLSLGCKVYLFSSDNIQHEGVLRHYRNNCWKEVKKGWIIMIDMDEWLCIDEKDLLYEFEQGTSILNFKGLEMLGESVMLDLSDIDLNSINKYVENPIMGKNACFLREKIIEMNYNPGSHSCIPVGTLNYSEKKYNLKHMNKMGLLYTINRMTKRYERNEYMRSKKLNIHYSNDVEKIKKEYEDLLLNCKLLDH</sequence>
<protein>
    <recommendedName>
        <fullName evidence="2">Glycosyltransferase 2-like domain-containing protein</fullName>
    </recommendedName>
</protein>
<dbReference type="SUPFAM" id="SSF53448">
    <property type="entry name" value="Nucleotide-diphospho-sugar transferases"/>
    <property type="match status" value="1"/>
</dbReference>
<evidence type="ECO:0000313" key="1">
    <source>
        <dbReference type="EMBL" id="QHS91804.1"/>
    </source>
</evidence>
<organism evidence="1">
    <name type="scientific">viral metagenome</name>
    <dbReference type="NCBI Taxonomy" id="1070528"/>
    <lineage>
        <taxon>unclassified sequences</taxon>
        <taxon>metagenomes</taxon>
        <taxon>organismal metagenomes</taxon>
    </lineage>
</organism>
<dbReference type="InterPro" id="IPR029044">
    <property type="entry name" value="Nucleotide-diphossugar_trans"/>
</dbReference>
<dbReference type="EMBL" id="MN739164">
    <property type="protein sequence ID" value="QHS91804.1"/>
    <property type="molecule type" value="Genomic_DNA"/>
</dbReference>
<accession>A0A6C0BJB6</accession>
<proteinExistence type="predicted"/>
<name>A0A6C0BJB6_9ZZZZ</name>
<dbReference type="Gene3D" id="3.90.550.10">
    <property type="entry name" value="Spore Coat Polysaccharide Biosynthesis Protein SpsA, Chain A"/>
    <property type="match status" value="1"/>
</dbReference>